<name>A0A0H2VFX8_STAES</name>
<dbReference type="GeneID" id="50017569"/>
<dbReference type="RefSeq" id="WP_002437663.1">
    <property type="nucleotide sequence ID" value="NC_004461.1"/>
</dbReference>
<evidence type="ECO:0000256" key="6">
    <source>
        <dbReference type="ARBA" id="ARBA00029989"/>
    </source>
</evidence>
<dbReference type="EMBL" id="AE015929">
    <property type="protein sequence ID" value="AAO03757.1"/>
    <property type="molecule type" value="Genomic_DNA"/>
</dbReference>
<evidence type="ECO:0000256" key="2">
    <source>
        <dbReference type="ARBA" id="ARBA00006484"/>
    </source>
</evidence>
<dbReference type="PANTHER" id="PTHR42760">
    <property type="entry name" value="SHORT-CHAIN DEHYDROGENASES/REDUCTASES FAMILY MEMBER"/>
    <property type="match status" value="1"/>
</dbReference>
<evidence type="ECO:0000313" key="9">
    <source>
        <dbReference type="EMBL" id="AAO03757.1"/>
    </source>
</evidence>
<dbReference type="GO" id="GO:0052588">
    <property type="term" value="F:diacetyl reductase ((S)-acetoin forming) (NAD+) activity"/>
    <property type="evidence" value="ECO:0007669"/>
    <property type="project" value="UniProtKB-EC"/>
</dbReference>
<dbReference type="InterPro" id="IPR002347">
    <property type="entry name" value="SDR_fam"/>
</dbReference>
<dbReference type="Gene3D" id="3.40.50.720">
    <property type="entry name" value="NAD(P)-binding Rossmann-like Domain"/>
    <property type="match status" value="1"/>
</dbReference>
<dbReference type="Pfam" id="PF13561">
    <property type="entry name" value="adh_short_C2"/>
    <property type="match status" value="1"/>
</dbReference>
<dbReference type="FunFam" id="3.40.50.720:FF:000084">
    <property type="entry name" value="Short-chain dehydrogenase reductase"/>
    <property type="match status" value="1"/>
</dbReference>
<comment type="similarity">
    <text evidence="2">Belongs to the short-chain dehydrogenases/reductases (SDR) family.</text>
</comment>
<dbReference type="PRINTS" id="PR00081">
    <property type="entry name" value="GDHRDH"/>
</dbReference>
<evidence type="ECO:0000256" key="7">
    <source>
        <dbReference type="ARBA" id="ARBA00031758"/>
    </source>
</evidence>
<accession>A0A0H2VFX8</accession>
<dbReference type="GO" id="GO:0008206">
    <property type="term" value="P:bile acid metabolic process"/>
    <property type="evidence" value="ECO:0007669"/>
    <property type="project" value="UniProtKB-ARBA"/>
</dbReference>
<dbReference type="HOGENOM" id="CLU_010194_1_3_9"/>
<sequence>MVNIMEKFKLTGKVAMVIGGATGIGKAMAEALAQAGANIVIADLQSNIGQETATTISTQSGVKTTSLKLDITHSDEVNQIVDYVVREYGKIDILVNNASISIQDDTENISYEEWLKEINLSLNGAFSVAQTVGRQMIEKGSGSIINVSSVLGLIANKTQDQSSYETSKAGVTMLTKSLAREWSRYGIKVNAIAPGYMRTIETEKILNDNTETNTTPMERVGEPEELAGITVYLASDASSFTQGSVFNIDGGYSAL</sequence>
<organism evidence="9 10">
    <name type="scientific">Staphylococcus epidermidis (strain ATCC 12228 / FDA PCI 1200)</name>
    <dbReference type="NCBI Taxonomy" id="176280"/>
    <lineage>
        <taxon>Bacteria</taxon>
        <taxon>Bacillati</taxon>
        <taxon>Bacillota</taxon>
        <taxon>Bacilli</taxon>
        <taxon>Bacillales</taxon>
        <taxon>Staphylococcaceae</taxon>
        <taxon>Staphylococcus</taxon>
    </lineage>
</organism>
<evidence type="ECO:0000256" key="5">
    <source>
        <dbReference type="ARBA" id="ARBA00023002"/>
    </source>
</evidence>
<evidence type="ECO:0000256" key="1">
    <source>
        <dbReference type="ARBA" id="ARBA00003200"/>
    </source>
</evidence>
<evidence type="ECO:0000256" key="8">
    <source>
        <dbReference type="ARBA" id="ARBA00047315"/>
    </source>
</evidence>
<keyword evidence="5" id="KW-0560">Oxidoreductase</keyword>
<comment type="catalytic activity">
    <reaction evidence="8">
        <text>(S)-acetoin + NAD(+) = diacetyl + NADH + H(+)</text>
        <dbReference type="Rhea" id="RHEA:27286"/>
        <dbReference type="ChEBI" id="CHEBI:15378"/>
        <dbReference type="ChEBI" id="CHEBI:15687"/>
        <dbReference type="ChEBI" id="CHEBI:16583"/>
        <dbReference type="ChEBI" id="CHEBI:57540"/>
        <dbReference type="ChEBI" id="CHEBI:57945"/>
        <dbReference type="EC" id="1.1.1.304"/>
    </reaction>
</comment>
<dbReference type="Proteomes" id="UP000001411">
    <property type="component" value="Chromosome"/>
</dbReference>
<protein>
    <recommendedName>
        <fullName evidence="4">Diacetyl reductase [(S)-acetoin forming]</fullName>
        <ecNumber evidence="3">1.1.1.304</ecNumber>
    </recommendedName>
    <alternativeName>
        <fullName evidence="6">Acetoin(diacetyl) reductase</fullName>
    </alternativeName>
    <alternativeName>
        <fullName evidence="7">Meso-2,3-butanediol dehydrogenase</fullName>
    </alternativeName>
</protein>
<dbReference type="eggNOG" id="COG1028">
    <property type="taxonomic scope" value="Bacteria"/>
</dbReference>
<dbReference type="PATRIC" id="fig|176280.10.peg.146"/>
<dbReference type="OrthoDB" id="9803333at2"/>
<dbReference type="AlphaFoldDB" id="A0A0H2VFX8"/>
<dbReference type="PRINTS" id="PR00080">
    <property type="entry name" value="SDRFAMILY"/>
</dbReference>
<reference evidence="9 10" key="1">
    <citation type="journal article" date="2003" name="Mol. Microbiol.">
        <title>Genome-based analysis of virulence genes in a non-biofilm-forming Staphylococcus epidermidis strain (ATCC 12228).</title>
        <authorList>
            <person name="Zhang Y.Q."/>
            <person name="Ren S.X."/>
            <person name="Li H.L."/>
            <person name="Wang Y.X."/>
            <person name="Fu G."/>
            <person name="Yang J."/>
            <person name="Qin Z.Q."/>
            <person name="Miao Y.G."/>
            <person name="Wang W.Y."/>
            <person name="Chen R.S."/>
            <person name="Shen Y."/>
            <person name="Chen Z."/>
            <person name="Yuan Z.H."/>
            <person name="Zhao G.P."/>
            <person name="Qu D."/>
            <person name="Danchin A."/>
            <person name="Wen Y.M."/>
        </authorList>
    </citation>
    <scope>NUCLEOTIDE SEQUENCE [LARGE SCALE GENOMIC DNA]</scope>
    <source>
        <strain evidence="10">ATCC 12228 / FDA PCI 1200</strain>
    </source>
</reference>
<dbReference type="EC" id="1.1.1.304" evidence="3"/>
<gene>
    <name evidence="9" type="ordered locus">SE_0160</name>
</gene>
<evidence type="ECO:0000313" key="10">
    <source>
        <dbReference type="Proteomes" id="UP000001411"/>
    </source>
</evidence>
<dbReference type="PANTHER" id="PTHR42760:SF115">
    <property type="entry name" value="3-OXOACYL-[ACYL-CARRIER-PROTEIN] REDUCTASE FABG"/>
    <property type="match status" value="1"/>
</dbReference>
<dbReference type="SUPFAM" id="SSF51735">
    <property type="entry name" value="NAD(P)-binding Rossmann-fold domains"/>
    <property type="match status" value="1"/>
</dbReference>
<dbReference type="InterPro" id="IPR036291">
    <property type="entry name" value="NAD(P)-bd_dom_sf"/>
</dbReference>
<dbReference type="KEGG" id="sep:SE_0160"/>
<proteinExistence type="inferred from homology"/>
<comment type="function">
    <text evidence="1">Catalyzes the irreversible reduction of 2,3-butanediol to (S)-acetoin in the presence of NADH.</text>
</comment>
<evidence type="ECO:0000256" key="3">
    <source>
        <dbReference type="ARBA" id="ARBA00012848"/>
    </source>
</evidence>
<evidence type="ECO:0000256" key="4">
    <source>
        <dbReference type="ARBA" id="ARBA00016110"/>
    </source>
</evidence>